<gene>
    <name evidence="2" type="ORF">PIB30_106171</name>
</gene>
<comment type="caution">
    <text evidence="2">The sequence shown here is derived from an EMBL/GenBank/DDBJ whole genome shotgun (WGS) entry which is preliminary data.</text>
</comment>
<dbReference type="EMBL" id="JASCZI010185351">
    <property type="protein sequence ID" value="MED6190465.1"/>
    <property type="molecule type" value="Genomic_DNA"/>
</dbReference>
<feature type="region of interest" description="Disordered" evidence="1">
    <location>
        <begin position="280"/>
        <end position="306"/>
    </location>
</feature>
<organism evidence="2 3">
    <name type="scientific">Stylosanthes scabra</name>
    <dbReference type="NCBI Taxonomy" id="79078"/>
    <lineage>
        <taxon>Eukaryota</taxon>
        <taxon>Viridiplantae</taxon>
        <taxon>Streptophyta</taxon>
        <taxon>Embryophyta</taxon>
        <taxon>Tracheophyta</taxon>
        <taxon>Spermatophyta</taxon>
        <taxon>Magnoliopsida</taxon>
        <taxon>eudicotyledons</taxon>
        <taxon>Gunneridae</taxon>
        <taxon>Pentapetalae</taxon>
        <taxon>rosids</taxon>
        <taxon>fabids</taxon>
        <taxon>Fabales</taxon>
        <taxon>Fabaceae</taxon>
        <taxon>Papilionoideae</taxon>
        <taxon>50 kb inversion clade</taxon>
        <taxon>dalbergioids sensu lato</taxon>
        <taxon>Dalbergieae</taxon>
        <taxon>Pterocarpus clade</taxon>
        <taxon>Stylosanthes</taxon>
    </lineage>
</organism>
<protein>
    <submittedName>
        <fullName evidence="2">Uncharacterized protein</fullName>
    </submittedName>
</protein>
<dbReference type="Proteomes" id="UP001341840">
    <property type="component" value="Unassembled WGS sequence"/>
</dbReference>
<accession>A0ABU6WZP3</accession>
<feature type="region of interest" description="Disordered" evidence="1">
    <location>
        <begin position="1"/>
        <end position="20"/>
    </location>
</feature>
<feature type="compositionally biased region" description="Basic residues" evidence="1">
    <location>
        <begin position="1"/>
        <end position="10"/>
    </location>
</feature>
<sequence>MPRMKRTTKRTRGESSVEPPPWNHPLARYFASNEDLVYYEMRLAGRKEIPPRYLDPNLLVTQNFDHLREILEYQGIMNFVQIMDKYYPDLVAIAYSTLMIEVNEENESDFSLVFKLGKDEYKLGYSELAIIWGLPNQGCLFEGGKTPIGDWGYLKENAMGIFNLTQGTHTKIPCNPMKVEYRTLLYIISYILQPRVSGHATVCDEDLIIMWAMVNNIKINWPHMIRLKRKETSGGFGYLCLGTRILNRVGIDLTNEKVKHVPSQGCIDIRLLRKMGRKAIEEGQEDQEVQEAPPQAQEQAGPSMSDLMQVLQRIERKQDRMDRRLHRIEQYMEIEKDEDEDQD</sequence>
<feature type="compositionally biased region" description="Low complexity" evidence="1">
    <location>
        <begin position="290"/>
        <end position="302"/>
    </location>
</feature>
<evidence type="ECO:0000313" key="2">
    <source>
        <dbReference type="EMBL" id="MED6190465.1"/>
    </source>
</evidence>
<evidence type="ECO:0000256" key="1">
    <source>
        <dbReference type="SAM" id="MobiDB-lite"/>
    </source>
</evidence>
<keyword evidence="3" id="KW-1185">Reference proteome</keyword>
<proteinExistence type="predicted"/>
<name>A0ABU6WZP3_9FABA</name>
<reference evidence="2 3" key="1">
    <citation type="journal article" date="2023" name="Plants (Basel)">
        <title>Bridging the Gap: Combining Genomics and Transcriptomics Approaches to Understand Stylosanthes scabra, an Orphan Legume from the Brazilian Caatinga.</title>
        <authorList>
            <person name="Ferreira-Neto J.R.C."/>
            <person name="da Silva M.D."/>
            <person name="Binneck E."/>
            <person name="de Melo N.F."/>
            <person name="da Silva R.H."/>
            <person name="de Melo A.L.T.M."/>
            <person name="Pandolfi V."/>
            <person name="Bustamante F.O."/>
            <person name="Brasileiro-Vidal A.C."/>
            <person name="Benko-Iseppon A.M."/>
        </authorList>
    </citation>
    <scope>NUCLEOTIDE SEQUENCE [LARGE SCALE GENOMIC DNA]</scope>
    <source>
        <tissue evidence="2">Leaves</tissue>
    </source>
</reference>
<evidence type="ECO:0000313" key="3">
    <source>
        <dbReference type="Proteomes" id="UP001341840"/>
    </source>
</evidence>